<dbReference type="SUPFAM" id="SSF53383">
    <property type="entry name" value="PLP-dependent transferases"/>
    <property type="match status" value="1"/>
</dbReference>
<dbReference type="EMBL" id="WJBC01000039">
    <property type="protein sequence ID" value="MBC3805617.1"/>
    <property type="molecule type" value="Genomic_DNA"/>
</dbReference>
<comment type="caution">
    <text evidence="2">The sequence shown here is derived from an EMBL/GenBank/DDBJ whole genome shotgun (WGS) entry which is preliminary data.</text>
</comment>
<protein>
    <submittedName>
        <fullName evidence="2">Aminotransferase class I/II-fold pyridoxal phosphate-dependent enzyme</fullName>
    </submittedName>
</protein>
<dbReference type="InterPro" id="IPR015421">
    <property type="entry name" value="PyrdxlP-dep_Trfase_major"/>
</dbReference>
<sequence length="423" mass="47185">MTGRDIKLSPPDITDAEINAVVEVMKSGWITTGPKTKQFERAIAAYCTTNRAVCLNSGTAALELTLRLLEIGPGDEVITTPYTYTASASVIDHVGAKIIMVDTAVDSYEMDYDQLAQAINSKTKAIIPVDIAGVMCDYDKIFEIVQRKKSVFTGKNAMQKAIGRVVIVADAAHSFGATYQGHVCGSVADFTCFSFHAVKNLTTAEGGACTWIDIPGIDNDDIYRRLMLLSLHGQSKDALSKLQLGGWEFDIECTGYKYNMTDIMAAIGLEQLKRYPRLLERRKEITKLYNKLLKDIDVTPVEHLKDDSQSSMHLYLVRIADIDSVQRDAIFYKMAENGIATLVHYKPLPMMTAYQKLGFEIKNFPNAYNVYRNEISLPLHTLLSDEDVAYVVVKLKEAVEAVKLKKGCHEFYLINCIRKKSCV</sequence>
<keyword evidence="1" id="KW-0663">Pyridoxal phosphate</keyword>
<keyword evidence="3" id="KW-1185">Reference proteome</keyword>
<accession>A0ABR6WYF2</accession>
<reference evidence="2 3" key="1">
    <citation type="journal article" date="2020" name="mSystems">
        <title>Defining Genomic and Predicted Metabolic Features of the Acetobacterium Genus.</title>
        <authorList>
            <person name="Ross D.E."/>
            <person name="Marshall C.W."/>
            <person name="Gulliver D."/>
            <person name="May H.D."/>
            <person name="Norman R.S."/>
        </authorList>
    </citation>
    <scope>NUCLEOTIDE SEQUENCE [LARGE SCALE GENOMIC DNA]</scope>
    <source>
        <strain evidence="2 3">DSM 8238</strain>
    </source>
</reference>
<dbReference type="GO" id="GO:0008483">
    <property type="term" value="F:transaminase activity"/>
    <property type="evidence" value="ECO:0007669"/>
    <property type="project" value="UniProtKB-KW"/>
</dbReference>
<dbReference type="Proteomes" id="UP000603234">
    <property type="component" value="Unassembled WGS sequence"/>
</dbReference>
<proteinExistence type="inferred from homology"/>
<dbReference type="PANTHER" id="PTHR30244">
    <property type="entry name" value="TRANSAMINASE"/>
    <property type="match status" value="1"/>
</dbReference>
<keyword evidence="2" id="KW-0808">Transferase</keyword>
<gene>
    <name evidence="2" type="ORF">GH808_14500</name>
</gene>
<dbReference type="RefSeq" id="WP_186843504.1">
    <property type="nucleotide sequence ID" value="NZ_WJBC01000039.1"/>
</dbReference>
<dbReference type="PIRSF" id="PIRSF000390">
    <property type="entry name" value="PLP_StrS"/>
    <property type="match status" value="1"/>
</dbReference>
<organism evidence="2 3">
    <name type="scientific">Acetobacterium fimetarium</name>
    <dbReference type="NCBI Taxonomy" id="52691"/>
    <lineage>
        <taxon>Bacteria</taxon>
        <taxon>Bacillati</taxon>
        <taxon>Bacillota</taxon>
        <taxon>Clostridia</taxon>
        <taxon>Eubacteriales</taxon>
        <taxon>Eubacteriaceae</taxon>
        <taxon>Acetobacterium</taxon>
    </lineage>
</organism>
<evidence type="ECO:0000256" key="1">
    <source>
        <dbReference type="RuleBase" id="RU004508"/>
    </source>
</evidence>
<dbReference type="CDD" id="cd00616">
    <property type="entry name" value="AHBA_syn"/>
    <property type="match status" value="1"/>
</dbReference>
<dbReference type="InterPro" id="IPR015422">
    <property type="entry name" value="PyrdxlP-dep_Trfase_small"/>
</dbReference>
<dbReference type="InterPro" id="IPR015424">
    <property type="entry name" value="PyrdxlP-dep_Trfase"/>
</dbReference>
<dbReference type="Gene3D" id="3.90.1150.10">
    <property type="entry name" value="Aspartate Aminotransferase, domain 1"/>
    <property type="match status" value="1"/>
</dbReference>
<comment type="similarity">
    <text evidence="1">Belongs to the DegT/DnrJ/EryC1 family.</text>
</comment>
<dbReference type="Pfam" id="PF01041">
    <property type="entry name" value="DegT_DnrJ_EryC1"/>
    <property type="match status" value="1"/>
</dbReference>
<dbReference type="InterPro" id="IPR000653">
    <property type="entry name" value="DegT/StrS_aminotransferase"/>
</dbReference>
<evidence type="ECO:0000313" key="2">
    <source>
        <dbReference type="EMBL" id="MBC3805617.1"/>
    </source>
</evidence>
<dbReference type="Gene3D" id="3.40.640.10">
    <property type="entry name" value="Type I PLP-dependent aspartate aminotransferase-like (Major domain)"/>
    <property type="match status" value="1"/>
</dbReference>
<name>A0ABR6WYF2_9FIRM</name>
<keyword evidence="2" id="KW-0032">Aminotransferase</keyword>
<dbReference type="PANTHER" id="PTHR30244:SF34">
    <property type="entry name" value="DTDP-4-AMINO-4,6-DIDEOXYGALACTOSE TRANSAMINASE"/>
    <property type="match status" value="1"/>
</dbReference>
<evidence type="ECO:0000313" key="3">
    <source>
        <dbReference type="Proteomes" id="UP000603234"/>
    </source>
</evidence>